<evidence type="ECO:0000313" key="2">
    <source>
        <dbReference type="EMBL" id="MBP1907510.1"/>
    </source>
</evidence>
<name>A0ABS4FYA4_9BACL</name>
<accession>A0ABS4FYA4</accession>
<comment type="caution">
    <text evidence="2">The sequence shown here is derived from an EMBL/GenBank/DDBJ whole genome shotgun (WGS) entry which is preliminary data.</text>
</comment>
<dbReference type="Pfam" id="PF01243">
    <property type="entry name" value="PNPOx_N"/>
    <property type="match status" value="1"/>
</dbReference>
<reference evidence="2 3" key="1">
    <citation type="submission" date="2021-03" db="EMBL/GenBank/DDBJ databases">
        <title>Genomic Encyclopedia of Type Strains, Phase IV (KMG-IV): sequencing the most valuable type-strain genomes for metagenomic binning, comparative biology and taxonomic classification.</title>
        <authorList>
            <person name="Goeker M."/>
        </authorList>
    </citation>
    <scope>NUCLEOTIDE SEQUENCE [LARGE SCALE GENOMIC DNA]</scope>
    <source>
        <strain evidence="2 3">DSM 14349</strain>
    </source>
</reference>
<sequence length="144" mass="16666">MDNHQLNNKAELEQKIISTLDQHHIASFATVEEGKPKQRYMAMQHDGLDIHLATDRRSAKVDELKQNPNVSLLLGADAGDKHEIVEIEGKCSITSNEQLRHTMWKEEYKQWFKGPDDPNYVVLDITPNTIIYYDHSTEEQVWHA</sequence>
<gene>
    <name evidence="2" type="ORF">J2Z32_004185</name>
</gene>
<dbReference type="PANTHER" id="PTHR34818:SF1">
    <property type="entry name" value="PROTEIN BLI-3"/>
    <property type="match status" value="1"/>
</dbReference>
<dbReference type="RefSeq" id="WP_210091088.1">
    <property type="nucleotide sequence ID" value="NZ_JAGGKG010000027.1"/>
</dbReference>
<dbReference type="Proteomes" id="UP001519272">
    <property type="component" value="Unassembled WGS sequence"/>
</dbReference>
<proteinExistence type="predicted"/>
<dbReference type="EMBL" id="JAGGKG010000027">
    <property type="protein sequence ID" value="MBP1907510.1"/>
    <property type="molecule type" value="Genomic_DNA"/>
</dbReference>
<evidence type="ECO:0000259" key="1">
    <source>
        <dbReference type="Pfam" id="PF01243"/>
    </source>
</evidence>
<dbReference type="InterPro" id="IPR012349">
    <property type="entry name" value="Split_barrel_FMN-bd"/>
</dbReference>
<evidence type="ECO:0000313" key="3">
    <source>
        <dbReference type="Proteomes" id="UP001519272"/>
    </source>
</evidence>
<dbReference type="InterPro" id="IPR052917">
    <property type="entry name" value="Stress-Dev_Protein"/>
</dbReference>
<dbReference type="InterPro" id="IPR011576">
    <property type="entry name" value="Pyridox_Oxase_N"/>
</dbReference>
<dbReference type="SUPFAM" id="SSF50475">
    <property type="entry name" value="FMN-binding split barrel"/>
    <property type="match status" value="1"/>
</dbReference>
<protein>
    <submittedName>
        <fullName evidence="2">General stress protein 26</fullName>
    </submittedName>
</protein>
<organism evidence="2 3">
    <name type="scientific">Paenibacillus turicensis</name>
    <dbReference type="NCBI Taxonomy" id="160487"/>
    <lineage>
        <taxon>Bacteria</taxon>
        <taxon>Bacillati</taxon>
        <taxon>Bacillota</taxon>
        <taxon>Bacilli</taxon>
        <taxon>Bacillales</taxon>
        <taxon>Paenibacillaceae</taxon>
        <taxon>Paenibacillus</taxon>
    </lineage>
</organism>
<dbReference type="PANTHER" id="PTHR34818">
    <property type="entry name" value="PROTEIN BLI-3"/>
    <property type="match status" value="1"/>
</dbReference>
<keyword evidence="3" id="KW-1185">Reference proteome</keyword>
<feature type="domain" description="Pyridoxamine 5'-phosphate oxidase N-terminal" evidence="1">
    <location>
        <begin position="13"/>
        <end position="132"/>
    </location>
</feature>
<dbReference type="Gene3D" id="2.30.110.10">
    <property type="entry name" value="Electron Transport, Fmn-binding Protein, Chain A"/>
    <property type="match status" value="1"/>
</dbReference>